<evidence type="ECO:0000313" key="3">
    <source>
        <dbReference type="Proteomes" id="UP000290289"/>
    </source>
</evidence>
<evidence type="ECO:0000313" key="2">
    <source>
        <dbReference type="EMBL" id="RXH80626.1"/>
    </source>
</evidence>
<dbReference type="AlphaFoldDB" id="A0A498IB07"/>
<name>A0A498IB07_MALDO</name>
<gene>
    <name evidence="2" type="ORF">DVH24_004540</name>
</gene>
<accession>A0A498IB07</accession>
<dbReference type="EMBL" id="RDQH01000338">
    <property type="protein sequence ID" value="RXH80626.1"/>
    <property type="molecule type" value="Genomic_DNA"/>
</dbReference>
<evidence type="ECO:0000256" key="1">
    <source>
        <dbReference type="SAM" id="MobiDB-lite"/>
    </source>
</evidence>
<organism evidence="2 3">
    <name type="scientific">Malus domestica</name>
    <name type="common">Apple</name>
    <name type="synonym">Pyrus malus</name>
    <dbReference type="NCBI Taxonomy" id="3750"/>
    <lineage>
        <taxon>Eukaryota</taxon>
        <taxon>Viridiplantae</taxon>
        <taxon>Streptophyta</taxon>
        <taxon>Embryophyta</taxon>
        <taxon>Tracheophyta</taxon>
        <taxon>Spermatophyta</taxon>
        <taxon>Magnoliopsida</taxon>
        <taxon>eudicotyledons</taxon>
        <taxon>Gunneridae</taxon>
        <taxon>Pentapetalae</taxon>
        <taxon>rosids</taxon>
        <taxon>fabids</taxon>
        <taxon>Rosales</taxon>
        <taxon>Rosaceae</taxon>
        <taxon>Amygdaloideae</taxon>
        <taxon>Maleae</taxon>
        <taxon>Malus</taxon>
    </lineage>
</organism>
<sequence>MIPSEKQREQSDEIQDVRHANPCGSRNKELKRRVRAAEWKRKKNMKSIVISFQTESIWDSLILGFQLADVIRASPWLCQFWAGLKTSLD</sequence>
<protein>
    <submittedName>
        <fullName evidence="2">Uncharacterized protein</fullName>
    </submittedName>
</protein>
<reference evidence="2 3" key="1">
    <citation type="submission" date="2018-10" db="EMBL/GenBank/DDBJ databases">
        <title>A high-quality apple genome assembly.</title>
        <authorList>
            <person name="Hu J."/>
        </authorList>
    </citation>
    <scope>NUCLEOTIDE SEQUENCE [LARGE SCALE GENOMIC DNA]</scope>
    <source>
        <strain evidence="3">cv. HFTH1</strain>
        <tissue evidence="2">Young leaf</tissue>
    </source>
</reference>
<feature type="region of interest" description="Disordered" evidence="1">
    <location>
        <begin position="1"/>
        <end position="28"/>
    </location>
</feature>
<comment type="caution">
    <text evidence="2">The sequence shown here is derived from an EMBL/GenBank/DDBJ whole genome shotgun (WGS) entry which is preliminary data.</text>
</comment>
<proteinExistence type="predicted"/>
<keyword evidence="3" id="KW-1185">Reference proteome</keyword>
<feature type="compositionally biased region" description="Basic and acidic residues" evidence="1">
    <location>
        <begin position="1"/>
        <end position="19"/>
    </location>
</feature>
<dbReference type="Proteomes" id="UP000290289">
    <property type="component" value="Chromosome 12"/>
</dbReference>